<accession>A0ABS2C8Y7</accession>
<evidence type="ECO:0000313" key="1">
    <source>
        <dbReference type="EMBL" id="MBM5570603.1"/>
    </source>
</evidence>
<organism evidence="1 2">
    <name type="scientific">Deefgea chitinilytica</name>
    <dbReference type="NCBI Taxonomy" id="570276"/>
    <lineage>
        <taxon>Bacteria</taxon>
        <taxon>Pseudomonadati</taxon>
        <taxon>Pseudomonadota</taxon>
        <taxon>Betaproteobacteria</taxon>
        <taxon>Neisseriales</taxon>
        <taxon>Chitinibacteraceae</taxon>
        <taxon>Deefgea</taxon>
    </lineage>
</organism>
<protein>
    <submittedName>
        <fullName evidence="1">Uncharacterized protein</fullName>
    </submittedName>
</protein>
<reference evidence="1 2" key="1">
    <citation type="submission" date="2019-11" db="EMBL/GenBank/DDBJ databases">
        <title>Novel Deefgea species.</title>
        <authorList>
            <person name="Han J.-H."/>
        </authorList>
    </citation>
    <scope>NUCLEOTIDE SEQUENCE [LARGE SCALE GENOMIC DNA]</scope>
    <source>
        <strain evidence="1 2">LMG 24817</strain>
    </source>
</reference>
<dbReference type="EMBL" id="WOFE01000001">
    <property type="protein sequence ID" value="MBM5570603.1"/>
    <property type="molecule type" value="Genomic_DNA"/>
</dbReference>
<keyword evidence="2" id="KW-1185">Reference proteome</keyword>
<gene>
    <name evidence="1" type="ORF">GM173_03305</name>
</gene>
<evidence type="ECO:0000313" key="2">
    <source>
        <dbReference type="Proteomes" id="UP001195660"/>
    </source>
</evidence>
<proteinExistence type="predicted"/>
<dbReference type="RefSeq" id="WP_203569894.1">
    <property type="nucleotide sequence ID" value="NZ_WOFE01000001.1"/>
</dbReference>
<sequence length="184" mass="20611">MLHAKQTGHQLHGILWNAQGYPPSERDLVSDMVRQELQRRGVRGGYADEVIAEARDCYAYKSPEECKGMRSQWGAAQVQVLARIRGEPSGGVSITAADALEYRDELDDDARAELDWDDYHQYRRSGLDVTLGDSQHYYWDGMQGAWSSVWLRCVTSAKASRVVAKGKATVSVDDSRVCITNSRV</sequence>
<dbReference type="Proteomes" id="UP001195660">
    <property type="component" value="Unassembled WGS sequence"/>
</dbReference>
<name>A0ABS2C8Y7_9NEIS</name>
<comment type="caution">
    <text evidence="1">The sequence shown here is derived from an EMBL/GenBank/DDBJ whole genome shotgun (WGS) entry which is preliminary data.</text>
</comment>